<proteinExistence type="inferred from homology"/>
<keyword evidence="4" id="KW-0274">FAD</keyword>
<dbReference type="Gene3D" id="3.30.9.10">
    <property type="entry name" value="D-Amino Acid Oxidase, subunit A, domain 2"/>
    <property type="match status" value="1"/>
</dbReference>
<dbReference type="GO" id="GO:0008115">
    <property type="term" value="F:sarcosine oxidase activity"/>
    <property type="evidence" value="ECO:0007669"/>
    <property type="project" value="TreeGrafter"/>
</dbReference>
<dbReference type="GeneID" id="72070484"/>
<dbReference type="SUPFAM" id="SSF51905">
    <property type="entry name" value="FAD/NAD(P)-binding domain"/>
    <property type="match status" value="1"/>
</dbReference>
<name>A0A9Q8QN15_9HYPO</name>
<evidence type="ECO:0000256" key="5">
    <source>
        <dbReference type="ARBA" id="ARBA00023002"/>
    </source>
</evidence>
<accession>A0A9Q8QN15</accession>
<dbReference type="RefSeq" id="XP_047846154.1">
    <property type="nucleotide sequence ID" value="XM_047990148.1"/>
</dbReference>
<dbReference type="EMBL" id="CP086361">
    <property type="protein sequence ID" value="UNI22673.1"/>
    <property type="molecule type" value="Genomic_DNA"/>
</dbReference>
<dbReference type="KEGG" id="ptkz:JDV02_008538"/>
<evidence type="ECO:0000256" key="1">
    <source>
        <dbReference type="ARBA" id="ARBA00001974"/>
    </source>
</evidence>
<protein>
    <recommendedName>
        <fullName evidence="6">FAD dependent oxidoreductase domain-containing protein</fullName>
    </recommendedName>
</protein>
<dbReference type="GO" id="GO:0050660">
    <property type="term" value="F:flavin adenine dinucleotide binding"/>
    <property type="evidence" value="ECO:0007669"/>
    <property type="project" value="InterPro"/>
</dbReference>
<keyword evidence="5" id="KW-0560">Oxidoreductase</keyword>
<sequence length="522" mass="57231">MTSYLIIGAGNFGAATALTLARRGEASRIVLVDTAAFPNPRAASHDVNKIVRDDYPDKLYMRMLIKAMPKWRTDSLYSPYYHEVGMLRADSSNFGEESMAAYRDMGVANDSEFLPVDEVRRRWNGAFATANFDGLDKVLYNPTVGFAEADKALGAVVQEAVDEGVEYVLGVMKHLNFGSNGACTGITLETGEVLQADKILLATGARTAALLAQSAPDNKQMHAGERVVATGAVSFYAKLYGEQKDRFASIPVLKNCLPQVKGEGMSILRDGTIKFNCDMCFTNYVTCPQTGQRMSVAPDQNVFNVWTGPKFINFFQERARRTIDGLYGKEVEDIAIDAYRMCWYVTSPLLLLLLLLLPRAAASPLPHRVPPFPRAGLAWPGPARPPFPFPFLSHPIPSYPIPPCLPNMPPTHARTLAGLRPGPIESATLTCSRGGLDRDASTPTHDFLITQHPHCQGLYVATGGSFHGWKFLPVIGDYVADMMQGSLDADYADRWAWDKKGGDGHSANPTYQVVGDLQDWIS</sequence>
<dbReference type="Pfam" id="PF01266">
    <property type="entry name" value="DAO"/>
    <property type="match status" value="1"/>
</dbReference>
<dbReference type="PANTHER" id="PTHR10961">
    <property type="entry name" value="PEROXISOMAL SARCOSINE OXIDASE"/>
    <property type="match status" value="1"/>
</dbReference>
<dbReference type="PANTHER" id="PTHR10961:SF37">
    <property type="entry name" value="FAD DEPENDENT OXIDOREDUCTASE DOMAIN-CONTAINING PROTEIN"/>
    <property type="match status" value="1"/>
</dbReference>
<dbReference type="InterPro" id="IPR045170">
    <property type="entry name" value="MTOX"/>
</dbReference>
<evidence type="ECO:0000256" key="4">
    <source>
        <dbReference type="ARBA" id="ARBA00022827"/>
    </source>
</evidence>
<evidence type="ECO:0000313" key="7">
    <source>
        <dbReference type="EMBL" id="UNI22673.1"/>
    </source>
</evidence>
<dbReference type="InterPro" id="IPR036188">
    <property type="entry name" value="FAD/NAD-bd_sf"/>
</dbReference>
<reference evidence="7" key="1">
    <citation type="submission" date="2021-11" db="EMBL/GenBank/DDBJ databases">
        <title>Purpureocillium_takamizusanense_genome.</title>
        <authorList>
            <person name="Nguyen N.-H."/>
        </authorList>
    </citation>
    <scope>NUCLEOTIDE SEQUENCE</scope>
    <source>
        <strain evidence="7">PT3</strain>
    </source>
</reference>
<evidence type="ECO:0000256" key="2">
    <source>
        <dbReference type="ARBA" id="ARBA00010989"/>
    </source>
</evidence>
<dbReference type="OrthoDB" id="2219495at2759"/>
<evidence type="ECO:0000259" key="6">
    <source>
        <dbReference type="Pfam" id="PF01266"/>
    </source>
</evidence>
<dbReference type="AlphaFoldDB" id="A0A9Q8QN15"/>
<dbReference type="GO" id="GO:0051698">
    <property type="term" value="F:saccharopine oxidase activity"/>
    <property type="evidence" value="ECO:0007669"/>
    <property type="project" value="TreeGrafter"/>
</dbReference>
<evidence type="ECO:0000313" key="8">
    <source>
        <dbReference type="Proteomes" id="UP000829364"/>
    </source>
</evidence>
<comment type="cofactor">
    <cofactor evidence="1">
        <name>FAD</name>
        <dbReference type="ChEBI" id="CHEBI:57692"/>
    </cofactor>
</comment>
<dbReference type="InterPro" id="IPR006076">
    <property type="entry name" value="FAD-dep_OxRdtase"/>
</dbReference>
<keyword evidence="3" id="KW-0285">Flavoprotein</keyword>
<organism evidence="7 8">
    <name type="scientific">Purpureocillium takamizusanense</name>
    <dbReference type="NCBI Taxonomy" id="2060973"/>
    <lineage>
        <taxon>Eukaryota</taxon>
        <taxon>Fungi</taxon>
        <taxon>Dikarya</taxon>
        <taxon>Ascomycota</taxon>
        <taxon>Pezizomycotina</taxon>
        <taxon>Sordariomycetes</taxon>
        <taxon>Hypocreomycetidae</taxon>
        <taxon>Hypocreales</taxon>
        <taxon>Ophiocordycipitaceae</taxon>
        <taxon>Purpureocillium</taxon>
    </lineage>
</organism>
<evidence type="ECO:0000256" key="3">
    <source>
        <dbReference type="ARBA" id="ARBA00022630"/>
    </source>
</evidence>
<dbReference type="Gene3D" id="3.50.50.60">
    <property type="entry name" value="FAD/NAD(P)-binding domain"/>
    <property type="match status" value="2"/>
</dbReference>
<keyword evidence="8" id="KW-1185">Reference proteome</keyword>
<dbReference type="Proteomes" id="UP000829364">
    <property type="component" value="Chromosome 8"/>
</dbReference>
<feature type="domain" description="FAD dependent oxidoreductase" evidence="6">
    <location>
        <begin position="4"/>
        <end position="218"/>
    </location>
</feature>
<comment type="similarity">
    <text evidence="2">Belongs to the MSOX/MTOX family.</text>
</comment>
<gene>
    <name evidence="7" type="ORF">JDV02_008538</name>
</gene>